<evidence type="ECO:0000313" key="3">
    <source>
        <dbReference type="Proteomes" id="UP000237271"/>
    </source>
</evidence>
<proteinExistence type="predicted"/>
<evidence type="ECO:0000313" key="2">
    <source>
        <dbReference type="EMBL" id="POM66325.1"/>
    </source>
</evidence>
<keyword evidence="1" id="KW-0175">Coiled coil</keyword>
<protein>
    <submittedName>
        <fullName evidence="2">Uncharacterized protein</fullName>
    </submittedName>
</protein>
<name>A0A2P4XL91_9STRA</name>
<reference evidence="2 3" key="1">
    <citation type="journal article" date="2017" name="Genome Biol. Evol.">
        <title>Phytophthora megakarya and P. palmivora, closely related causal agents of cacao black pod rot, underwent increases in genome sizes and gene numbers by different mechanisms.</title>
        <authorList>
            <person name="Ali S.S."/>
            <person name="Shao J."/>
            <person name="Lary D.J."/>
            <person name="Kronmiller B."/>
            <person name="Shen D."/>
            <person name="Strem M.D."/>
            <person name="Amoako-Attah I."/>
            <person name="Akrofi A.Y."/>
            <person name="Begoude B.A."/>
            <person name="Ten Hoopen G.M."/>
            <person name="Coulibaly K."/>
            <person name="Kebe B.I."/>
            <person name="Melnick R.L."/>
            <person name="Guiltinan M.J."/>
            <person name="Tyler B.M."/>
            <person name="Meinhardt L.W."/>
            <person name="Bailey B.A."/>
        </authorList>
    </citation>
    <scope>NUCLEOTIDE SEQUENCE [LARGE SCALE GENOMIC DNA]</scope>
    <source>
        <strain evidence="3">sbr112.9</strain>
    </source>
</reference>
<feature type="coiled-coil region" evidence="1">
    <location>
        <begin position="129"/>
        <end position="156"/>
    </location>
</feature>
<sequence>MERTLEDELGRVSEKERNLDMRILEITRLEARLHEALLQQELQKEPQEVEPDTSNGLDEREAVLEIREKKLQFSKVQQDEKEKHLKAKERVLNEQAAELSNFQARLLRKYKDRESADAMRITVLEDELRAAHMQQKASLESTRLELEDRCVRLDEREASIACRERATTAQAKTLEQLQRLLLHQREWSLMTQEDYLSSVRGKYPVRCQLSLSSTCPYTGMLYRKRNTVTIKLPR</sequence>
<dbReference type="AlphaFoldDB" id="A0A2P4XL91"/>
<organism evidence="2 3">
    <name type="scientific">Phytophthora palmivora</name>
    <dbReference type="NCBI Taxonomy" id="4796"/>
    <lineage>
        <taxon>Eukaryota</taxon>
        <taxon>Sar</taxon>
        <taxon>Stramenopiles</taxon>
        <taxon>Oomycota</taxon>
        <taxon>Peronosporomycetes</taxon>
        <taxon>Peronosporales</taxon>
        <taxon>Peronosporaceae</taxon>
        <taxon>Phytophthora</taxon>
    </lineage>
</organism>
<gene>
    <name evidence="2" type="ORF">PHPALM_17830</name>
</gene>
<dbReference type="EMBL" id="NCKW01009654">
    <property type="protein sequence ID" value="POM66325.1"/>
    <property type="molecule type" value="Genomic_DNA"/>
</dbReference>
<accession>A0A2P4XL91</accession>
<dbReference type="OrthoDB" id="129702at2759"/>
<evidence type="ECO:0000256" key="1">
    <source>
        <dbReference type="SAM" id="Coils"/>
    </source>
</evidence>
<comment type="caution">
    <text evidence="2">The sequence shown here is derived from an EMBL/GenBank/DDBJ whole genome shotgun (WGS) entry which is preliminary data.</text>
</comment>
<keyword evidence="3" id="KW-1185">Reference proteome</keyword>
<dbReference type="Proteomes" id="UP000237271">
    <property type="component" value="Unassembled WGS sequence"/>
</dbReference>